<dbReference type="AlphaFoldDB" id="A0A0R1M5U8"/>
<gene>
    <name evidence="3" type="ORF">FC81_GL002108</name>
</gene>
<evidence type="ECO:0000256" key="1">
    <source>
        <dbReference type="SAM" id="Phobius"/>
    </source>
</evidence>
<sequence>MKKFLKKADHLFDVAYKTAAASAVTLGATTPVFAADSSLPTGSGITDWIKTIAGNLVIIYLIVQVFRGIFTQRWGMVIGSLLGAALLIWIINFTDSFIGALKALVQLFQG</sequence>
<accession>A0A0R1M5U8</accession>
<keyword evidence="4" id="KW-1185">Reference proteome</keyword>
<proteinExistence type="predicted"/>
<feature type="transmembrane region" description="Helical" evidence="1">
    <location>
        <begin position="74"/>
        <end position="91"/>
    </location>
</feature>
<evidence type="ECO:0008006" key="5">
    <source>
        <dbReference type="Google" id="ProtNLM"/>
    </source>
</evidence>
<comment type="caution">
    <text evidence="3">The sequence shown here is derived from an EMBL/GenBank/DDBJ whole genome shotgun (WGS) entry which is preliminary data.</text>
</comment>
<dbReference type="Proteomes" id="UP000051621">
    <property type="component" value="Unassembled WGS sequence"/>
</dbReference>
<feature type="chain" id="PRO_5006407782" description="Conjugation protein" evidence="2">
    <location>
        <begin position="35"/>
        <end position="110"/>
    </location>
</feature>
<keyword evidence="1" id="KW-0812">Transmembrane</keyword>
<keyword evidence="1" id="KW-0472">Membrane</keyword>
<reference evidence="3 4" key="1">
    <citation type="journal article" date="2015" name="Genome Announc.">
        <title>Expanding the biotechnology potential of lactobacilli through comparative genomics of 213 strains and associated genera.</title>
        <authorList>
            <person name="Sun Z."/>
            <person name="Harris H.M."/>
            <person name="McCann A."/>
            <person name="Guo C."/>
            <person name="Argimon S."/>
            <person name="Zhang W."/>
            <person name="Yang X."/>
            <person name="Jeffery I.B."/>
            <person name="Cooney J.C."/>
            <person name="Kagawa T.F."/>
            <person name="Liu W."/>
            <person name="Song Y."/>
            <person name="Salvetti E."/>
            <person name="Wrobel A."/>
            <person name="Rasinkangas P."/>
            <person name="Parkhill J."/>
            <person name="Rea M.C."/>
            <person name="O'Sullivan O."/>
            <person name="Ritari J."/>
            <person name="Douillard F.P."/>
            <person name="Paul Ross R."/>
            <person name="Yang R."/>
            <person name="Briner A.E."/>
            <person name="Felis G.E."/>
            <person name="de Vos W.M."/>
            <person name="Barrangou R."/>
            <person name="Klaenhammer T.R."/>
            <person name="Caufield P.W."/>
            <person name="Cui Y."/>
            <person name="Zhang H."/>
            <person name="O'Toole P.W."/>
        </authorList>
    </citation>
    <scope>NUCLEOTIDE SEQUENCE [LARGE SCALE GENOMIC DNA]</scope>
    <source>
        <strain evidence="3 4">DSM 19910</strain>
    </source>
</reference>
<evidence type="ECO:0000313" key="3">
    <source>
        <dbReference type="EMBL" id="KRL03446.1"/>
    </source>
</evidence>
<evidence type="ECO:0000256" key="2">
    <source>
        <dbReference type="SAM" id="SignalP"/>
    </source>
</evidence>
<keyword evidence="2" id="KW-0732">Signal</keyword>
<dbReference type="PATRIC" id="fig|1423731.3.peg.2166"/>
<protein>
    <recommendedName>
        <fullName evidence="5">Conjugation protein</fullName>
    </recommendedName>
</protein>
<organism evidence="3 4">
    <name type="scientific">Liquorilactobacillus capillatus DSM 19910</name>
    <dbReference type="NCBI Taxonomy" id="1423731"/>
    <lineage>
        <taxon>Bacteria</taxon>
        <taxon>Bacillati</taxon>
        <taxon>Bacillota</taxon>
        <taxon>Bacilli</taxon>
        <taxon>Lactobacillales</taxon>
        <taxon>Lactobacillaceae</taxon>
        <taxon>Liquorilactobacillus</taxon>
    </lineage>
</organism>
<evidence type="ECO:0000313" key="4">
    <source>
        <dbReference type="Proteomes" id="UP000051621"/>
    </source>
</evidence>
<dbReference type="RefSeq" id="WP_053266999.1">
    <property type="nucleotide sequence ID" value="NZ_AZEF01000003.1"/>
</dbReference>
<feature type="transmembrane region" description="Helical" evidence="1">
    <location>
        <begin position="44"/>
        <end position="62"/>
    </location>
</feature>
<dbReference type="STRING" id="1423731.FC81_GL002108"/>
<feature type="signal peptide" evidence="2">
    <location>
        <begin position="1"/>
        <end position="34"/>
    </location>
</feature>
<keyword evidence="1" id="KW-1133">Transmembrane helix</keyword>
<dbReference type="OrthoDB" id="2294070at2"/>
<name>A0A0R1M5U8_9LACO</name>
<dbReference type="EMBL" id="AZEF01000003">
    <property type="protein sequence ID" value="KRL03446.1"/>
    <property type="molecule type" value="Genomic_DNA"/>
</dbReference>